<dbReference type="Gene3D" id="3.40.50.1910">
    <property type="match status" value="1"/>
</dbReference>
<reference evidence="2" key="1">
    <citation type="submission" date="2018-10" db="EMBL/GenBank/DDBJ databases">
        <title>Hidden diversity of soil giant viruses.</title>
        <authorList>
            <person name="Schulz F."/>
            <person name="Alteio L."/>
            <person name="Goudeau D."/>
            <person name="Ryan E.M."/>
            <person name="Malmstrom R.R."/>
            <person name="Blanchard J."/>
            <person name="Woyke T."/>
        </authorList>
    </citation>
    <scope>NUCLEOTIDE SEQUENCE</scope>
    <source>
        <strain evidence="2">TEV1</strain>
    </source>
</reference>
<dbReference type="InterPro" id="IPR036045">
    <property type="entry name" value="Sec1-like_sf"/>
</dbReference>
<dbReference type="InterPro" id="IPR043154">
    <property type="entry name" value="Sec-1-like_dom1"/>
</dbReference>
<sequence>MTSVQNNEPSLYKSFVSTIQLLFNIQTNNIEFKYIVVDKYCLDVLTKLYVFKTLIQFGIVGIFDINKVIPANKTLDDIDDDFKKELTKRKIYYFVLPTEDNLSLIKAQLKMFKKNVNIIFSDNVTEQYVKKLSDAEYSSNIVYIKSVPFYFGISDKNIVITHNMSQLNCFLSLIRRGYYVCQNNYYLDHNPGHDLNHDLWDVFTKDQTYVDVNKGLKDYRANYSTMFIMLKRNYDLFTPLVIPWYYESMLRYYYQINDNYIVVNGKTIRLDALSDPLYEKIRYMTYVDVIKLVTERIHTINGQTKQIKLEEVSLSTYIEMMRKMIRDLPEQKKELDSLTANLEILHDLNKQIEQHNAFDASQLQNEIILNIISFDDFKNRISNIKHRKSLYNTLYIAYYMFVSNRLEISTMMTKCGIEIDGNDMNMISNSSKPITTDTITNTKTKIKNIFKTVTDTVNSLGNLGNLNNLVEDSIYLQFKPHMLTVLDCIFKKNGSEFTVTFMANISRVIGVNKIKTIIIHVDDNITHEEKRVISTYKTNLSNSGINILLHSDSIN</sequence>
<dbReference type="InterPro" id="IPR043127">
    <property type="entry name" value="Sec-1-like_dom3a"/>
</dbReference>
<dbReference type="Pfam" id="PF00995">
    <property type="entry name" value="Sec1"/>
    <property type="match status" value="1"/>
</dbReference>
<evidence type="ECO:0000313" key="2">
    <source>
        <dbReference type="EMBL" id="AYV76567.1"/>
    </source>
</evidence>
<accession>A0A3G4ZNW3</accession>
<dbReference type="Gene3D" id="3.40.50.2060">
    <property type="match status" value="1"/>
</dbReference>
<feature type="coiled-coil region" evidence="1">
    <location>
        <begin position="321"/>
        <end position="355"/>
    </location>
</feature>
<keyword evidence="1" id="KW-0175">Coiled coil</keyword>
<evidence type="ECO:0000256" key="1">
    <source>
        <dbReference type="SAM" id="Coils"/>
    </source>
</evidence>
<proteinExistence type="predicted"/>
<dbReference type="InterPro" id="IPR027482">
    <property type="entry name" value="Sec1-like_dom2"/>
</dbReference>
<dbReference type="EMBL" id="MK071987">
    <property type="protein sequence ID" value="AYV76567.1"/>
    <property type="molecule type" value="Genomic_DNA"/>
</dbReference>
<dbReference type="GO" id="GO:0016192">
    <property type="term" value="P:vesicle-mediated transport"/>
    <property type="evidence" value="ECO:0007669"/>
    <property type="project" value="InterPro"/>
</dbReference>
<dbReference type="PANTHER" id="PTHR11679">
    <property type="entry name" value="VESICLE PROTEIN SORTING-ASSOCIATED"/>
    <property type="match status" value="1"/>
</dbReference>
<dbReference type="SUPFAM" id="SSF56815">
    <property type="entry name" value="Sec1/munc18-like (SM) proteins"/>
    <property type="match status" value="1"/>
</dbReference>
<organism evidence="2">
    <name type="scientific">Terrestrivirus sp</name>
    <dbReference type="NCBI Taxonomy" id="2487775"/>
    <lineage>
        <taxon>Viruses</taxon>
        <taxon>Varidnaviria</taxon>
        <taxon>Bamfordvirae</taxon>
        <taxon>Nucleocytoviricota</taxon>
        <taxon>Megaviricetes</taxon>
        <taxon>Imitervirales</taxon>
        <taxon>Mimiviridae</taxon>
        <taxon>Klosneuvirinae</taxon>
    </lineage>
</organism>
<name>A0A3G4ZNW3_9VIRU</name>
<dbReference type="Gene3D" id="1.25.40.60">
    <property type="match status" value="1"/>
</dbReference>
<dbReference type="Gene3D" id="3.90.830.10">
    <property type="entry name" value="Syntaxin Binding Protein 1, Chain A, domain 2"/>
    <property type="match status" value="1"/>
</dbReference>
<protein>
    <submittedName>
        <fullName evidence="2">Uncharacterized protein</fullName>
    </submittedName>
</protein>
<gene>
    <name evidence="2" type="ORF">Terrestrivirus9_4</name>
</gene>
<dbReference type="InterPro" id="IPR001619">
    <property type="entry name" value="Sec1-like"/>
</dbReference>